<evidence type="ECO:0000256" key="3">
    <source>
        <dbReference type="ARBA" id="ARBA00022729"/>
    </source>
</evidence>
<feature type="chain" id="PRO_5046182665" evidence="4">
    <location>
        <begin position="24"/>
        <end position="575"/>
    </location>
</feature>
<sequence length="575" mass="64838">MKSKLTTLAIALLSCTLIFSACSGGSKTTSSDEGSAGSESKTRITEVIKAEKPDSVPAAAKNRKDTFIIGTTAPKGKFCPIYADSTYDQYVNRLVFNGLMLNDEKGNPVGDLAEKWEISQDGKIYTFHLKKGVKFSNGDELTADDVAFTYTSIADPKYDGPRMDAVEKIVGYKEYNKGDSKEFSGIKVVDPNTITFTYSQPKANAITSDFTYGIMSKKYYGFEKGGIKKLKDLFQKPIGSGPYTLTGYKAGQEVDFEKNTKYFKGEPKIKNIIMKVTTAETNIQELSAGGTDMDLITANPENIQMIKDAGFLNMQLFPDNGYTYIGMNMRLDMFKDQKVRQALMYSLDRKGFTDAFYKGYGEVINIPQTVVSWAYTTDVNKYDLNLDKANKLLDEAGWVKKDDGFRYKDGKKFTIHLMLSNSNKRFSDIFVPLAKENWNKVGVELIPEIVEFSTMAEKVYDKQEFEMYSMGWSLDIDPDPSGIFAIAQDTLGGSNSVGWRNEEAEKLLVQGSIETDREKRKEIYTKWYKIANEDLPYLFLCQRKDLWAVSSRVKNMNVSPYIEWWVGIEKVELAN</sequence>
<dbReference type="PANTHER" id="PTHR30290:SF81">
    <property type="entry name" value="OLIGOPEPTIDE-BINDING PROTEIN OPPA"/>
    <property type="match status" value="1"/>
</dbReference>
<dbReference type="PROSITE" id="PS01040">
    <property type="entry name" value="SBP_BACTERIAL_5"/>
    <property type="match status" value="1"/>
</dbReference>
<dbReference type="Gene3D" id="3.40.190.10">
    <property type="entry name" value="Periplasmic binding protein-like II"/>
    <property type="match status" value="1"/>
</dbReference>
<dbReference type="Pfam" id="PF00496">
    <property type="entry name" value="SBP_bac_5"/>
    <property type="match status" value="1"/>
</dbReference>
<evidence type="ECO:0000259" key="5">
    <source>
        <dbReference type="Pfam" id="PF00496"/>
    </source>
</evidence>
<dbReference type="PIRSF" id="PIRSF002741">
    <property type="entry name" value="MppA"/>
    <property type="match status" value="1"/>
</dbReference>
<comment type="caution">
    <text evidence="6">The sequence shown here is derived from an EMBL/GenBank/DDBJ whole genome shotgun (WGS) entry which is preliminary data.</text>
</comment>
<dbReference type="PROSITE" id="PS51257">
    <property type="entry name" value="PROKAR_LIPOPROTEIN"/>
    <property type="match status" value="1"/>
</dbReference>
<proteinExistence type="inferred from homology"/>
<dbReference type="InterPro" id="IPR000914">
    <property type="entry name" value="SBP_5_dom"/>
</dbReference>
<comment type="similarity">
    <text evidence="2">Belongs to the bacterial solute-binding protein 5 family.</text>
</comment>
<feature type="domain" description="Solute-binding protein family 5" evidence="5">
    <location>
        <begin position="108"/>
        <end position="484"/>
    </location>
</feature>
<dbReference type="PANTHER" id="PTHR30290">
    <property type="entry name" value="PERIPLASMIC BINDING COMPONENT OF ABC TRANSPORTER"/>
    <property type="match status" value="1"/>
</dbReference>
<dbReference type="Gene3D" id="3.10.105.10">
    <property type="entry name" value="Dipeptide-binding Protein, Domain 3"/>
    <property type="match status" value="1"/>
</dbReference>
<dbReference type="RefSeq" id="WP_264848450.1">
    <property type="nucleotide sequence ID" value="NZ_BRXR01000001.1"/>
</dbReference>
<evidence type="ECO:0000256" key="1">
    <source>
        <dbReference type="ARBA" id="ARBA00004193"/>
    </source>
</evidence>
<dbReference type="InterPro" id="IPR030678">
    <property type="entry name" value="Peptide/Ni-bd"/>
</dbReference>
<dbReference type="InterPro" id="IPR039424">
    <property type="entry name" value="SBP_5"/>
</dbReference>
<reference evidence="6 7" key="1">
    <citation type="journal article" date="2024" name="Int. J. Syst. Evol. Microbiol.">
        <title>Clostridium omnivorum sp. nov., isolated from anoxic soil under the treatment of reductive soil disinfestation.</title>
        <authorList>
            <person name="Ueki A."/>
            <person name="Tonouchi A."/>
            <person name="Kaku N."/>
            <person name="Honma S."/>
            <person name="Ueki K."/>
        </authorList>
    </citation>
    <scope>NUCLEOTIDE SEQUENCE [LARGE SCALE GENOMIC DNA]</scope>
    <source>
        <strain evidence="6 7">E14</strain>
    </source>
</reference>
<name>A0ABQ5N1U6_9CLOT</name>
<evidence type="ECO:0000313" key="7">
    <source>
        <dbReference type="Proteomes" id="UP001208567"/>
    </source>
</evidence>
<keyword evidence="3 4" id="KW-0732">Signal</keyword>
<dbReference type="Proteomes" id="UP001208567">
    <property type="component" value="Unassembled WGS sequence"/>
</dbReference>
<comment type="subcellular location">
    <subcellularLocation>
        <location evidence="1">Cell membrane</location>
        <topology evidence="1">Lipid-anchor</topology>
    </subcellularLocation>
</comment>
<dbReference type="EMBL" id="BRXR01000001">
    <property type="protein sequence ID" value="GLC29164.1"/>
    <property type="molecule type" value="Genomic_DNA"/>
</dbReference>
<evidence type="ECO:0000256" key="4">
    <source>
        <dbReference type="SAM" id="SignalP"/>
    </source>
</evidence>
<dbReference type="Gene3D" id="3.90.76.10">
    <property type="entry name" value="Dipeptide-binding Protein, Domain 1"/>
    <property type="match status" value="1"/>
</dbReference>
<accession>A0ABQ5N1U6</accession>
<evidence type="ECO:0000256" key="2">
    <source>
        <dbReference type="ARBA" id="ARBA00005695"/>
    </source>
</evidence>
<protein>
    <submittedName>
        <fullName evidence="6">Peptide-binding protein</fullName>
    </submittedName>
</protein>
<dbReference type="InterPro" id="IPR023765">
    <property type="entry name" value="SBP_5_CS"/>
</dbReference>
<dbReference type="SUPFAM" id="SSF53850">
    <property type="entry name" value="Periplasmic binding protein-like II"/>
    <property type="match status" value="1"/>
</dbReference>
<gene>
    <name evidence="6" type="primary">appA_1</name>
    <name evidence="6" type="ORF">bsdE14_05740</name>
</gene>
<evidence type="ECO:0000313" key="6">
    <source>
        <dbReference type="EMBL" id="GLC29164.1"/>
    </source>
</evidence>
<organism evidence="6 7">
    <name type="scientific">Clostridium omnivorum</name>
    <dbReference type="NCBI Taxonomy" id="1604902"/>
    <lineage>
        <taxon>Bacteria</taxon>
        <taxon>Bacillati</taxon>
        <taxon>Bacillota</taxon>
        <taxon>Clostridia</taxon>
        <taxon>Eubacteriales</taxon>
        <taxon>Clostridiaceae</taxon>
        <taxon>Clostridium</taxon>
    </lineage>
</organism>
<keyword evidence="7" id="KW-1185">Reference proteome</keyword>
<feature type="signal peptide" evidence="4">
    <location>
        <begin position="1"/>
        <end position="23"/>
    </location>
</feature>